<dbReference type="Proteomes" id="UP000094256">
    <property type="component" value="Chromosome"/>
</dbReference>
<name>A0A1B3ZH93_9SPHN</name>
<reference evidence="1 2" key="1">
    <citation type="submission" date="2016-01" db="EMBL/GenBank/DDBJ databases">
        <title>Complete genome and mega plasmid sequence of Sphingomonas panacis DCY99 elicits systemic resistance in rice to Xanthomonas oryzae.</title>
        <authorList>
            <person name="Kim Y.J."/>
            <person name="Yang D.C."/>
            <person name="Sing P."/>
        </authorList>
    </citation>
    <scope>NUCLEOTIDE SEQUENCE [LARGE SCALE GENOMIC DNA]</scope>
    <source>
        <strain evidence="1 2">DCY99</strain>
    </source>
</reference>
<proteinExistence type="predicted"/>
<dbReference type="KEGG" id="span:AWL63_14045"/>
<evidence type="ECO:0008006" key="3">
    <source>
        <dbReference type="Google" id="ProtNLM"/>
    </source>
</evidence>
<accession>A0A1B3ZH93</accession>
<keyword evidence="2" id="KW-1185">Reference proteome</keyword>
<sequence>MQGVSRIAIAGALMLGLGGTVIALPANAKKEKPAEAAPADGFNPKNLSNEARPALGAIQTALAATPPDYATAKAKLTEADGLAKNASDSYIIAKFRLQVASGEMNALPEAQRNDVVLAQPLETLIANPITPKAEKAQFTYIRGNLAYNQKDYAKAAQLMASARDLGYQNADLPLNLARAKVEAGDVAGGVAELDTAVKAEQAAGRKAPEAWYKYAVSHAIKANLPEQTNTWTQAWLANYGTKENWRTAIYTFGFSGPGAAKLTDRNRIDLYRLMRVTNSLAGAKEYIDYADAANKTGLPTEAKTVIKEGFDSKVIPAGNATATDMAKQASESIASDKPLAAQEKAAAAAPKGDLASQAGDAYLGERNYAKAAELYKLAATKGVNDNDRLNLHLGIAQALGGDKEGARATLTKVTTAPNADIAKLWLTWLASAPVAA</sequence>
<dbReference type="OrthoDB" id="7325958at2"/>
<gene>
    <name evidence="1" type="ORF">AWL63_14045</name>
</gene>
<dbReference type="SUPFAM" id="SSF48452">
    <property type="entry name" value="TPR-like"/>
    <property type="match status" value="1"/>
</dbReference>
<organism evidence="1 2">
    <name type="scientific">Sphingomonas panacis</name>
    <dbReference type="NCBI Taxonomy" id="1560345"/>
    <lineage>
        <taxon>Bacteria</taxon>
        <taxon>Pseudomonadati</taxon>
        <taxon>Pseudomonadota</taxon>
        <taxon>Alphaproteobacteria</taxon>
        <taxon>Sphingomonadales</taxon>
        <taxon>Sphingomonadaceae</taxon>
        <taxon>Sphingomonas</taxon>
    </lineage>
</organism>
<dbReference type="EMBL" id="CP014168">
    <property type="protein sequence ID" value="AOH86798.1"/>
    <property type="molecule type" value="Genomic_DNA"/>
</dbReference>
<dbReference type="STRING" id="1560345.AWL63_14045"/>
<dbReference type="Gene3D" id="1.25.40.10">
    <property type="entry name" value="Tetratricopeptide repeat domain"/>
    <property type="match status" value="1"/>
</dbReference>
<evidence type="ECO:0000313" key="2">
    <source>
        <dbReference type="Proteomes" id="UP000094256"/>
    </source>
</evidence>
<dbReference type="Pfam" id="PF13432">
    <property type="entry name" value="TPR_16"/>
    <property type="match status" value="3"/>
</dbReference>
<dbReference type="AlphaFoldDB" id="A0A1B3ZH93"/>
<protein>
    <recommendedName>
        <fullName evidence="3">Tetratricopeptide repeat protein</fullName>
    </recommendedName>
</protein>
<dbReference type="InterPro" id="IPR011990">
    <property type="entry name" value="TPR-like_helical_dom_sf"/>
</dbReference>
<evidence type="ECO:0000313" key="1">
    <source>
        <dbReference type="EMBL" id="AOH86798.1"/>
    </source>
</evidence>